<dbReference type="PANTHER" id="PTHR33886">
    <property type="entry name" value="UNSATURATED RHAMNOGALACTURONAN HYDROLASE (EUROFUNG)"/>
    <property type="match status" value="1"/>
</dbReference>
<dbReference type="EMBL" id="JAVDSB010000028">
    <property type="protein sequence ID" value="MDR6555353.1"/>
    <property type="molecule type" value="Genomic_DNA"/>
</dbReference>
<dbReference type="InterPro" id="IPR010905">
    <property type="entry name" value="Glyco_hydro_88"/>
</dbReference>
<comment type="caution">
    <text evidence="2">The sequence shown here is derived from an EMBL/GenBank/DDBJ whole genome shotgun (WGS) entry which is preliminary data.</text>
</comment>
<keyword evidence="3" id="KW-1185">Reference proteome</keyword>
<sequence>MEKSRLKNKDSYWLADSYSADESVVPADKRVPFGWPAASVSGIEERKIILLWKNRASHDSAWLRITVALDLREEVKLEVRSAVSHILLGNFDIRYASVLQPFQLLLSKEQVQLAVSEGISLRQTEGNVPLWIFVPDRGMPTSAGEAPLLFPHLYDAQDHVVDVDRWEAMKITLATLSSLQAFGWLEGCVLHGLMELNRVTGEPLYREALSRHFHMFMDEEEKLRYENPRSMPVDDQIYGIEGTLPFAMLAQLDATHPTLERAIHFWMDPRNEDGVLLDHTMLTAEGNYTLAYPMAVLAKQRGRLDLARLALRQLEARQKLTLGDDLYLRYHQDGSYSFRNWSRAYAWYLLGLARTLKELDGADFLMNDEMHAIQALKQELRRVSRISMSYQLPSGLWSVFLDDPDTGPETSGSAGIAAALAIGVEMGLLDKDALAAATLAKEALTPYLTQDGILSGVSQGNKGGESLQRGGYRVLSQMGTGLAAQLWAVIEDSPGK</sequence>
<organism evidence="2 3">
    <name type="scientific">Paenibacillus qinlingensis</name>
    <dbReference type="NCBI Taxonomy" id="1837343"/>
    <lineage>
        <taxon>Bacteria</taxon>
        <taxon>Bacillati</taxon>
        <taxon>Bacillota</taxon>
        <taxon>Bacilli</taxon>
        <taxon>Bacillales</taxon>
        <taxon>Paenibacillaceae</taxon>
        <taxon>Paenibacillus</taxon>
    </lineage>
</organism>
<evidence type="ECO:0000313" key="2">
    <source>
        <dbReference type="EMBL" id="MDR6555353.1"/>
    </source>
</evidence>
<evidence type="ECO:0000313" key="3">
    <source>
        <dbReference type="Proteomes" id="UP001267290"/>
    </source>
</evidence>
<reference evidence="2 3" key="1">
    <citation type="submission" date="2023-07" db="EMBL/GenBank/DDBJ databases">
        <title>Sorghum-associated microbial communities from plants grown in Nebraska, USA.</title>
        <authorList>
            <person name="Schachtman D."/>
        </authorList>
    </citation>
    <scope>NUCLEOTIDE SEQUENCE [LARGE SCALE GENOMIC DNA]</scope>
    <source>
        <strain evidence="2 3">CC258</strain>
    </source>
</reference>
<dbReference type="RefSeq" id="WP_310502696.1">
    <property type="nucleotide sequence ID" value="NZ_JAVDSB010000028.1"/>
</dbReference>
<dbReference type="InterPro" id="IPR008928">
    <property type="entry name" value="6-hairpin_glycosidase_sf"/>
</dbReference>
<gene>
    <name evidence="2" type="ORF">J2736_006615</name>
</gene>
<dbReference type="SUPFAM" id="SSF48208">
    <property type="entry name" value="Six-hairpin glycosidases"/>
    <property type="match status" value="1"/>
</dbReference>
<dbReference type="Proteomes" id="UP001267290">
    <property type="component" value="Unassembled WGS sequence"/>
</dbReference>
<name>A0ABU1P6N2_9BACL</name>
<dbReference type="InterPro" id="IPR012341">
    <property type="entry name" value="6hp_glycosidase-like_sf"/>
</dbReference>
<dbReference type="InterPro" id="IPR052043">
    <property type="entry name" value="PolySaccharide_Degr_Enz"/>
</dbReference>
<dbReference type="GO" id="GO:0016787">
    <property type="term" value="F:hydrolase activity"/>
    <property type="evidence" value="ECO:0007669"/>
    <property type="project" value="UniProtKB-KW"/>
</dbReference>
<proteinExistence type="predicted"/>
<accession>A0ABU1P6N2</accession>
<dbReference type="Gene3D" id="1.50.10.10">
    <property type="match status" value="1"/>
</dbReference>
<dbReference type="Pfam" id="PF07470">
    <property type="entry name" value="Glyco_hydro_88"/>
    <property type="match status" value="1"/>
</dbReference>
<protein>
    <submittedName>
        <fullName evidence="2">Rhamnogalacturonyl hydrolase YesR</fullName>
    </submittedName>
</protein>
<keyword evidence="1 2" id="KW-0378">Hydrolase</keyword>
<dbReference type="PANTHER" id="PTHR33886:SF8">
    <property type="entry name" value="UNSATURATED RHAMNOGALACTURONAN HYDROLASE (EUROFUNG)"/>
    <property type="match status" value="1"/>
</dbReference>
<evidence type="ECO:0000256" key="1">
    <source>
        <dbReference type="ARBA" id="ARBA00022801"/>
    </source>
</evidence>